<evidence type="ECO:0000313" key="14">
    <source>
        <dbReference type="EMBL" id="KTD65697.1"/>
    </source>
</evidence>
<dbReference type="GO" id="GO:0015627">
    <property type="term" value="C:type II protein secretion system complex"/>
    <property type="evidence" value="ECO:0007669"/>
    <property type="project" value="InterPro"/>
</dbReference>
<comment type="function">
    <text evidence="10">Inner membrane component of the type II secretion system required for the energy-dependent secretion of extracellular factors such as proteases and toxins from the periplasm.</text>
</comment>
<feature type="domain" description="GspL cytoplasmic actin-ATPase-like" evidence="12">
    <location>
        <begin position="32"/>
        <end position="225"/>
    </location>
</feature>
<evidence type="ECO:0000256" key="2">
    <source>
        <dbReference type="ARBA" id="ARBA00005318"/>
    </source>
</evidence>
<evidence type="ECO:0000256" key="8">
    <source>
        <dbReference type="ARBA" id="ARBA00022989"/>
    </source>
</evidence>
<dbReference type="PATRIC" id="fig|452.5.peg.447"/>
<proteinExistence type="inferred from homology"/>
<organism evidence="14 15">
    <name type="scientific">Legionella spiritensis</name>
    <dbReference type="NCBI Taxonomy" id="452"/>
    <lineage>
        <taxon>Bacteria</taxon>
        <taxon>Pseudomonadati</taxon>
        <taxon>Pseudomonadota</taxon>
        <taxon>Gammaproteobacteria</taxon>
        <taxon>Legionellales</taxon>
        <taxon>Legionellaceae</taxon>
        <taxon>Legionella</taxon>
    </lineage>
</organism>
<dbReference type="InterPro" id="IPR025691">
    <property type="entry name" value="GspL_pp_dom"/>
</dbReference>
<keyword evidence="9 11" id="KW-0472">Membrane</keyword>
<dbReference type="InterPro" id="IPR024230">
    <property type="entry name" value="GspL_cyto_dom"/>
</dbReference>
<keyword evidence="4" id="KW-1003">Cell membrane</keyword>
<evidence type="ECO:0000259" key="13">
    <source>
        <dbReference type="Pfam" id="PF12693"/>
    </source>
</evidence>
<evidence type="ECO:0000256" key="7">
    <source>
        <dbReference type="ARBA" id="ARBA00022927"/>
    </source>
</evidence>
<dbReference type="RefSeq" id="WP_058482350.1">
    <property type="nucleotide sequence ID" value="NZ_CAAAII010000003.1"/>
</dbReference>
<dbReference type="Gene3D" id="3.30.1360.100">
    <property type="entry name" value="General secretion pathway protein M, EpsM"/>
    <property type="match status" value="1"/>
</dbReference>
<dbReference type="Pfam" id="PF12693">
    <property type="entry name" value="GspL_C"/>
    <property type="match status" value="1"/>
</dbReference>
<evidence type="ECO:0000256" key="11">
    <source>
        <dbReference type="SAM" id="Phobius"/>
    </source>
</evidence>
<dbReference type="STRING" id="452.Lspi_0409"/>
<dbReference type="GO" id="GO:0015628">
    <property type="term" value="P:protein secretion by the type II secretion system"/>
    <property type="evidence" value="ECO:0007669"/>
    <property type="project" value="InterPro"/>
</dbReference>
<feature type="transmembrane region" description="Helical" evidence="11">
    <location>
        <begin position="236"/>
        <end position="258"/>
    </location>
</feature>
<evidence type="ECO:0000256" key="6">
    <source>
        <dbReference type="ARBA" id="ARBA00022692"/>
    </source>
</evidence>
<evidence type="ECO:0000256" key="3">
    <source>
        <dbReference type="ARBA" id="ARBA00022448"/>
    </source>
</evidence>
<dbReference type="Proteomes" id="UP000054877">
    <property type="component" value="Unassembled WGS sequence"/>
</dbReference>
<dbReference type="Pfam" id="PF05134">
    <property type="entry name" value="T2SSL"/>
    <property type="match status" value="1"/>
</dbReference>
<dbReference type="InterPro" id="IPR043129">
    <property type="entry name" value="ATPase_NBD"/>
</dbReference>
<evidence type="ECO:0000256" key="1">
    <source>
        <dbReference type="ARBA" id="ARBA00004377"/>
    </source>
</evidence>
<dbReference type="SUPFAM" id="SSF53067">
    <property type="entry name" value="Actin-like ATPase domain"/>
    <property type="match status" value="1"/>
</dbReference>
<dbReference type="InterPro" id="IPR007812">
    <property type="entry name" value="T2SS_protein-GspL"/>
</dbReference>
<feature type="domain" description="GspL periplasmic" evidence="13">
    <location>
        <begin position="240"/>
        <end position="382"/>
    </location>
</feature>
<keyword evidence="5" id="KW-0997">Cell inner membrane</keyword>
<keyword evidence="15" id="KW-1185">Reference proteome</keyword>
<keyword evidence="8 11" id="KW-1133">Transmembrane helix</keyword>
<dbReference type="GO" id="GO:0009276">
    <property type="term" value="C:Gram-negative-bacterium-type cell wall"/>
    <property type="evidence" value="ECO:0007669"/>
    <property type="project" value="InterPro"/>
</dbReference>
<dbReference type="EMBL" id="LNYX01000005">
    <property type="protein sequence ID" value="KTD65697.1"/>
    <property type="molecule type" value="Genomic_DNA"/>
</dbReference>
<evidence type="ECO:0000313" key="15">
    <source>
        <dbReference type="Proteomes" id="UP000054877"/>
    </source>
</evidence>
<dbReference type="AlphaFoldDB" id="A0A0W0Z9D2"/>
<dbReference type="CDD" id="cd24017">
    <property type="entry name" value="ASKHA_T2SSL_N"/>
    <property type="match status" value="1"/>
</dbReference>
<keyword evidence="3 10" id="KW-0813">Transport</keyword>
<accession>A0A0W0Z9D2</accession>
<dbReference type="OrthoDB" id="7011844at2"/>
<comment type="caution">
    <text evidence="14">The sequence shown here is derived from an EMBL/GenBank/DDBJ whole genome shotgun (WGS) entry which is preliminary data.</text>
</comment>
<protein>
    <recommendedName>
        <fullName evidence="10">Type II secretion system protein L</fullName>
        <shortName evidence="10">T2SS protein L</shortName>
    </recommendedName>
</protein>
<comment type="subcellular location">
    <subcellularLocation>
        <location evidence="1">Cell inner membrane</location>
        <topology evidence="1">Single-pass membrane protein</topology>
    </subcellularLocation>
</comment>
<evidence type="ECO:0000259" key="12">
    <source>
        <dbReference type="Pfam" id="PF05134"/>
    </source>
</evidence>
<comment type="similarity">
    <text evidence="2 10">Belongs to the GSP L family.</text>
</comment>
<evidence type="ECO:0000256" key="4">
    <source>
        <dbReference type="ARBA" id="ARBA00022475"/>
    </source>
</evidence>
<sequence length="384" mass="43871">MTTTFLFANTLTDEDGLCLTIDQNNQLVLPAKQRTIAEIRQLQANSRTIVVLPCQFFSLYQVQLPWLGEKKARAALPYALEDQLAQNVENLHFAFDRQHYMDGRYLVAVCSRDYLRQVITKIDQCGLDFDVITLDWFALKNNESCVLPEYLLANHETFQGALGRELADLYLSRLNPQQHALYLFTDSGEPPRTFPAAIHIEEPSTVWLAKRLMKNNIMNLCQGDLAHGNAKNRTRLWYVMAGAMFAVWLISLITINAFKLHSLNSDMAEVDKKIAVIYHHFFPQAQQVISPRFRISQLLKGNQNGGDNTFWTLLNTLSEVTPGNESIIEQLRFQNKSIQVTLASKNFETLEALQNRLIQHKIKIKQTQASTRDDQVVSTLELSL</sequence>
<keyword evidence="7 10" id="KW-0653">Protein transport</keyword>
<evidence type="ECO:0000256" key="10">
    <source>
        <dbReference type="PIRNR" id="PIRNR015761"/>
    </source>
</evidence>
<evidence type="ECO:0000256" key="5">
    <source>
        <dbReference type="ARBA" id="ARBA00022519"/>
    </source>
</evidence>
<reference evidence="14 15" key="1">
    <citation type="submission" date="2015-11" db="EMBL/GenBank/DDBJ databases">
        <title>Genomic analysis of 38 Legionella species identifies large and diverse effector repertoires.</title>
        <authorList>
            <person name="Burstein D."/>
            <person name="Amaro F."/>
            <person name="Zusman T."/>
            <person name="Lifshitz Z."/>
            <person name="Cohen O."/>
            <person name="Gilbert J.A."/>
            <person name="Pupko T."/>
            <person name="Shuman H.A."/>
            <person name="Segal G."/>
        </authorList>
    </citation>
    <scope>NUCLEOTIDE SEQUENCE [LARGE SCALE GENOMIC DNA]</scope>
    <source>
        <strain evidence="14 15">Mt.St.Helens-9</strain>
    </source>
</reference>
<gene>
    <name evidence="14" type="ORF">Lspi_0409</name>
</gene>
<dbReference type="Gene3D" id="3.30.420.380">
    <property type="match status" value="1"/>
</dbReference>
<keyword evidence="6 11" id="KW-0812">Transmembrane</keyword>
<dbReference type="GO" id="GO:0005886">
    <property type="term" value="C:plasma membrane"/>
    <property type="evidence" value="ECO:0007669"/>
    <property type="project" value="UniProtKB-SubCell"/>
</dbReference>
<dbReference type="PIRSF" id="PIRSF015761">
    <property type="entry name" value="Protein_L"/>
    <property type="match status" value="1"/>
</dbReference>
<evidence type="ECO:0000256" key="9">
    <source>
        <dbReference type="ARBA" id="ARBA00023136"/>
    </source>
</evidence>
<dbReference type="NCBIfam" id="TIGR01709">
    <property type="entry name" value="typeII_sec_gspL"/>
    <property type="match status" value="1"/>
</dbReference>
<name>A0A0W0Z9D2_LEGSP</name>